<protein>
    <submittedName>
        <fullName evidence="1">Uncharacterized protein</fullName>
    </submittedName>
</protein>
<gene>
    <name evidence="1" type="ORF">OS493_025953</name>
</gene>
<dbReference type="AlphaFoldDB" id="A0A9W9YME8"/>
<name>A0A9W9YME8_9CNID</name>
<evidence type="ECO:0000313" key="2">
    <source>
        <dbReference type="Proteomes" id="UP001163046"/>
    </source>
</evidence>
<keyword evidence="2" id="KW-1185">Reference proteome</keyword>
<dbReference type="Proteomes" id="UP001163046">
    <property type="component" value="Unassembled WGS sequence"/>
</dbReference>
<accession>A0A9W9YME8</accession>
<evidence type="ECO:0000313" key="1">
    <source>
        <dbReference type="EMBL" id="KAJ7356202.1"/>
    </source>
</evidence>
<comment type="caution">
    <text evidence="1">The sequence shown here is derived from an EMBL/GenBank/DDBJ whole genome shotgun (WGS) entry which is preliminary data.</text>
</comment>
<sequence>MVLYAYAFTIHIRVYRHSLTVHLLGTFFQYTGVDIGYNAMVGTYSWINPANDLCTCLTGGFSRRRFLYTRERGNKPVVPVLGVTT</sequence>
<reference evidence="1" key="1">
    <citation type="submission" date="2023-01" db="EMBL/GenBank/DDBJ databases">
        <title>Genome assembly of the deep-sea coral Lophelia pertusa.</title>
        <authorList>
            <person name="Herrera S."/>
            <person name="Cordes E."/>
        </authorList>
    </citation>
    <scope>NUCLEOTIDE SEQUENCE</scope>
    <source>
        <strain evidence="1">USNM1676648</strain>
        <tissue evidence="1">Polyp</tissue>
    </source>
</reference>
<proteinExistence type="predicted"/>
<organism evidence="1 2">
    <name type="scientific">Desmophyllum pertusum</name>
    <dbReference type="NCBI Taxonomy" id="174260"/>
    <lineage>
        <taxon>Eukaryota</taxon>
        <taxon>Metazoa</taxon>
        <taxon>Cnidaria</taxon>
        <taxon>Anthozoa</taxon>
        <taxon>Hexacorallia</taxon>
        <taxon>Scleractinia</taxon>
        <taxon>Caryophylliina</taxon>
        <taxon>Caryophylliidae</taxon>
        <taxon>Desmophyllum</taxon>
    </lineage>
</organism>
<dbReference type="EMBL" id="MU827323">
    <property type="protein sequence ID" value="KAJ7356202.1"/>
    <property type="molecule type" value="Genomic_DNA"/>
</dbReference>